<comment type="caution">
    <text evidence="2">The sequence shown here is derived from an EMBL/GenBank/DDBJ whole genome shotgun (WGS) entry which is preliminary data.</text>
</comment>
<sequence>MRQHTGEESCRRLTRSFACESPLLRLPAEMRLMIWDQVFGGYHIYAYPRRNSTGIPLEYRSEDITGFSSIISTKRRHGLILILVTVCRQIYMETACFQFPSTPGT</sequence>
<evidence type="ECO:0000313" key="2">
    <source>
        <dbReference type="EMBL" id="KAF5853428.1"/>
    </source>
</evidence>
<feature type="domain" description="DUF7730" evidence="1">
    <location>
        <begin position="20"/>
        <end position="94"/>
    </location>
</feature>
<proteinExistence type="predicted"/>
<organism evidence="2 3">
    <name type="scientific">Cochliobolus sativus</name>
    <name type="common">Common root rot and spot blotch fungus</name>
    <name type="synonym">Bipolaris sorokiniana</name>
    <dbReference type="NCBI Taxonomy" id="45130"/>
    <lineage>
        <taxon>Eukaryota</taxon>
        <taxon>Fungi</taxon>
        <taxon>Dikarya</taxon>
        <taxon>Ascomycota</taxon>
        <taxon>Pezizomycotina</taxon>
        <taxon>Dothideomycetes</taxon>
        <taxon>Pleosporomycetidae</taxon>
        <taxon>Pleosporales</taxon>
        <taxon>Pleosporineae</taxon>
        <taxon>Pleosporaceae</taxon>
        <taxon>Bipolaris</taxon>
    </lineage>
</organism>
<dbReference type="PANTHER" id="PTHR38790">
    <property type="entry name" value="2EXR DOMAIN-CONTAINING PROTEIN-RELATED"/>
    <property type="match status" value="1"/>
</dbReference>
<dbReference type="EMBL" id="WNKQ01000002">
    <property type="protein sequence ID" value="KAF5853428.1"/>
    <property type="molecule type" value="Genomic_DNA"/>
</dbReference>
<gene>
    <name evidence="2" type="ORF">GGP41_001971</name>
</gene>
<dbReference type="PANTHER" id="PTHR38790:SF4">
    <property type="entry name" value="2EXR DOMAIN-CONTAINING PROTEIN"/>
    <property type="match status" value="1"/>
</dbReference>
<evidence type="ECO:0000259" key="1">
    <source>
        <dbReference type="Pfam" id="PF24864"/>
    </source>
</evidence>
<dbReference type="InterPro" id="IPR056632">
    <property type="entry name" value="DUF7730"/>
</dbReference>
<dbReference type="Pfam" id="PF24864">
    <property type="entry name" value="DUF7730"/>
    <property type="match status" value="1"/>
</dbReference>
<accession>A0A8H6DZL2</accession>
<name>A0A8H6DZL2_COCSA</name>
<dbReference type="AlphaFoldDB" id="A0A8H6DZL2"/>
<evidence type="ECO:0000313" key="3">
    <source>
        <dbReference type="Proteomes" id="UP000624244"/>
    </source>
</evidence>
<protein>
    <recommendedName>
        <fullName evidence="1">DUF7730 domain-containing protein</fullName>
    </recommendedName>
</protein>
<dbReference type="Proteomes" id="UP000624244">
    <property type="component" value="Unassembled WGS sequence"/>
</dbReference>
<reference evidence="2" key="1">
    <citation type="submission" date="2019-11" db="EMBL/GenBank/DDBJ databases">
        <title>Bipolaris sorokiniana Genome sequencing.</title>
        <authorList>
            <person name="Wang H."/>
        </authorList>
    </citation>
    <scope>NUCLEOTIDE SEQUENCE</scope>
</reference>